<dbReference type="HOGENOM" id="CLU_1192685_0_0_3"/>
<dbReference type="InterPro" id="IPR000182">
    <property type="entry name" value="GNAT_dom"/>
</dbReference>
<dbReference type="EMBL" id="CP000841">
    <property type="protein sequence ID" value="ABW32516.1"/>
    <property type="molecule type" value="Genomic_DNA"/>
</dbReference>
<dbReference type="PROSITE" id="PS51186">
    <property type="entry name" value="GNAT"/>
    <property type="match status" value="1"/>
</dbReference>
<dbReference type="InterPro" id="IPR016181">
    <property type="entry name" value="Acyl_CoA_acyltransferase"/>
</dbReference>
<dbReference type="RefSeq" id="WP_012167848.1">
    <property type="nucleotide sequence ID" value="NC_009929.1"/>
</dbReference>
<sequence length="232" mass="27329">MQALSILIRDAWLSILENPTILRCVIHQLIRQEDYIETLSRITGISRLTYKKEPFTFEQLVKDDRLIIKHQANEIDFKKTDVGSILKLRHQVLRNGYPITEVMFNEDHDYQSRHYGAFDRQENNICCVSLIQSYWNGFLAWQLRAMATAPEWRSKGIGRKIIDFMISDLEKDEQLRHIWCNCRVQSSGFYKKMGWREASNQFINGNAGLSVKMVREFFKTSHSNNENLHTII</sequence>
<keyword evidence="2" id="KW-0614">Plasmid</keyword>
<name>A8ZND0_ACAM1</name>
<reference evidence="2 3" key="1">
    <citation type="journal article" date="2008" name="Proc. Natl. Acad. Sci. U.S.A.">
        <title>Niche adaptation and genome expansion in the chlorophyll d-producing cyanobacterium Acaryochloris marina.</title>
        <authorList>
            <person name="Swingley W.D."/>
            <person name="Chen M."/>
            <person name="Cheung P.C."/>
            <person name="Conrad A.L."/>
            <person name="Dejesa L.C."/>
            <person name="Hao J."/>
            <person name="Honchak B.M."/>
            <person name="Karbach L.E."/>
            <person name="Kurdoglu A."/>
            <person name="Lahiri S."/>
            <person name="Mastrian S.D."/>
            <person name="Miyashita H."/>
            <person name="Page L."/>
            <person name="Ramakrishna P."/>
            <person name="Satoh S."/>
            <person name="Sattley W.M."/>
            <person name="Shimada Y."/>
            <person name="Taylor H.L."/>
            <person name="Tomo T."/>
            <person name="Tsuchiya T."/>
            <person name="Wang Z.T."/>
            <person name="Raymond J."/>
            <person name="Mimuro M."/>
            <person name="Blankenship R.E."/>
            <person name="Touchman J.W."/>
        </authorList>
    </citation>
    <scope>NUCLEOTIDE SEQUENCE [LARGE SCALE GENOMIC DNA]</scope>
    <source>
        <strain evidence="3">MBIC 11017</strain>
        <plasmid evidence="3">Plasmid pREB4</plasmid>
    </source>
</reference>
<geneLocation type="plasmid" evidence="2 3">
    <name>pREB4</name>
</geneLocation>
<evidence type="ECO:0000313" key="3">
    <source>
        <dbReference type="Proteomes" id="UP000000268"/>
    </source>
</evidence>
<organism evidence="2 3">
    <name type="scientific">Acaryochloris marina (strain MBIC 11017)</name>
    <dbReference type="NCBI Taxonomy" id="329726"/>
    <lineage>
        <taxon>Bacteria</taxon>
        <taxon>Bacillati</taxon>
        <taxon>Cyanobacteriota</taxon>
        <taxon>Cyanophyceae</taxon>
        <taxon>Acaryochloridales</taxon>
        <taxon>Acaryochloridaceae</taxon>
        <taxon>Acaryochloris</taxon>
    </lineage>
</organism>
<dbReference type="CDD" id="cd04301">
    <property type="entry name" value="NAT_SF"/>
    <property type="match status" value="1"/>
</dbReference>
<dbReference type="GO" id="GO:0016747">
    <property type="term" value="F:acyltransferase activity, transferring groups other than amino-acyl groups"/>
    <property type="evidence" value="ECO:0007669"/>
    <property type="project" value="InterPro"/>
</dbReference>
<dbReference type="KEGG" id="amr:AM1_D0019"/>
<protein>
    <recommendedName>
        <fullName evidence="1">N-acetyltransferase domain-containing protein</fullName>
    </recommendedName>
</protein>
<proteinExistence type="predicted"/>
<feature type="domain" description="N-acetyltransferase" evidence="1">
    <location>
        <begin position="72"/>
        <end position="218"/>
    </location>
</feature>
<keyword evidence="3" id="KW-1185">Reference proteome</keyword>
<dbReference type="AlphaFoldDB" id="A8ZND0"/>
<dbReference type="SUPFAM" id="SSF55729">
    <property type="entry name" value="Acyl-CoA N-acyltransferases (Nat)"/>
    <property type="match status" value="1"/>
</dbReference>
<dbReference type="Proteomes" id="UP000000268">
    <property type="component" value="Plasmid pREB4"/>
</dbReference>
<evidence type="ECO:0000259" key="1">
    <source>
        <dbReference type="PROSITE" id="PS51186"/>
    </source>
</evidence>
<dbReference type="Pfam" id="PF13508">
    <property type="entry name" value="Acetyltransf_7"/>
    <property type="match status" value="1"/>
</dbReference>
<gene>
    <name evidence="2" type="ordered locus">AM1_D0019</name>
</gene>
<accession>A8ZND0</accession>
<evidence type="ECO:0000313" key="2">
    <source>
        <dbReference type="EMBL" id="ABW32516.1"/>
    </source>
</evidence>
<dbReference type="Gene3D" id="3.40.630.30">
    <property type="match status" value="1"/>
</dbReference>